<dbReference type="Pfam" id="PF07727">
    <property type="entry name" value="RVT_2"/>
    <property type="match status" value="1"/>
</dbReference>
<protein>
    <submittedName>
        <fullName evidence="3">Copia protein</fullName>
    </submittedName>
</protein>
<sequence length="406" mass="44371">MSGYQRVPQEAYPPPLPPGYGSYPPPPGYPSAPPPPPYEGYPPPPPPVYPGYPPPQRPPYDGYQVYFNNGYPPPPPPPPPQPYQQYPCDHQYDDSAGCASFLQGWRHSSDSRNESCIIPFIINTEAVKNVESGKEDEGRDKGERRENEVADSTGSSSKLNKANSPTPTGFNKSRTTASSSSFSDSSSTDRNATASDGSSLSPRDKNSDVSGSSSGIHQSRDHLSQSRDLALSTSGVQHQLSGVSPVMNQQNAHTEAQHETQHGGMHQMVTRAKAGIHKPKYPFVGNDPNYLKSFIKKLNDVFALKDLGPLYYFLGLEVHRDEAGVHLSQAKYVLDVLKKFNMLTCSPAPTPMVTGKSFVALEGAPMKNPSTYRQAIGSLQYLVTTRPDIAFSVNKLTWQRSVVAVY</sequence>
<dbReference type="InterPro" id="IPR013103">
    <property type="entry name" value="RVT_2"/>
</dbReference>
<keyword evidence="4" id="KW-1185">Reference proteome</keyword>
<feature type="compositionally biased region" description="Basic and acidic residues" evidence="1">
    <location>
        <begin position="131"/>
        <end position="148"/>
    </location>
</feature>
<comment type="caution">
    <text evidence="3">The sequence shown here is derived from an EMBL/GenBank/DDBJ whole genome shotgun (WGS) entry which is preliminary data.</text>
</comment>
<feature type="compositionally biased region" description="Pro residues" evidence="1">
    <location>
        <begin position="11"/>
        <end position="58"/>
    </location>
</feature>
<feature type="compositionally biased region" description="Polar residues" evidence="1">
    <location>
        <begin position="189"/>
        <end position="201"/>
    </location>
</feature>
<feature type="region of interest" description="Disordered" evidence="1">
    <location>
        <begin position="122"/>
        <end position="236"/>
    </location>
</feature>
<dbReference type="SUPFAM" id="SSF81995">
    <property type="entry name" value="beta-sandwich domain of Sec23/24"/>
    <property type="match status" value="1"/>
</dbReference>
<dbReference type="OrthoDB" id="117814at2759"/>
<evidence type="ECO:0000259" key="2">
    <source>
        <dbReference type="Pfam" id="PF07727"/>
    </source>
</evidence>
<feature type="compositionally biased region" description="Pro residues" evidence="1">
    <location>
        <begin position="71"/>
        <end position="82"/>
    </location>
</feature>
<accession>A0A834VXK3</accession>
<feature type="region of interest" description="Disordered" evidence="1">
    <location>
        <begin position="1"/>
        <end position="94"/>
    </location>
</feature>
<evidence type="ECO:0000313" key="3">
    <source>
        <dbReference type="EMBL" id="KAF7801798.1"/>
    </source>
</evidence>
<feature type="compositionally biased region" description="Polar residues" evidence="1">
    <location>
        <begin position="150"/>
        <end position="172"/>
    </location>
</feature>
<evidence type="ECO:0000256" key="1">
    <source>
        <dbReference type="SAM" id="MobiDB-lite"/>
    </source>
</evidence>
<feature type="compositionally biased region" description="Polar residues" evidence="1">
    <location>
        <begin position="208"/>
        <end position="217"/>
    </location>
</feature>
<organism evidence="3 4">
    <name type="scientific">Senna tora</name>
    <dbReference type="NCBI Taxonomy" id="362788"/>
    <lineage>
        <taxon>Eukaryota</taxon>
        <taxon>Viridiplantae</taxon>
        <taxon>Streptophyta</taxon>
        <taxon>Embryophyta</taxon>
        <taxon>Tracheophyta</taxon>
        <taxon>Spermatophyta</taxon>
        <taxon>Magnoliopsida</taxon>
        <taxon>eudicotyledons</taxon>
        <taxon>Gunneridae</taxon>
        <taxon>Pentapetalae</taxon>
        <taxon>rosids</taxon>
        <taxon>fabids</taxon>
        <taxon>Fabales</taxon>
        <taxon>Fabaceae</taxon>
        <taxon>Caesalpinioideae</taxon>
        <taxon>Cassia clade</taxon>
        <taxon>Senna</taxon>
    </lineage>
</organism>
<feature type="compositionally biased region" description="Low complexity" evidence="1">
    <location>
        <begin position="173"/>
        <end position="188"/>
    </location>
</feature>
<proteinExistence type="predicted"/>
<dbReference type="AlphaFoldDB" id="A0A834VXK3"/>
<dbReference type="Proteomes" id="UP000634136">
    <property type="component" value="Unassembled WGS sequence"/>
</dbReference>
<name>A0A834VXK3_9FABA</name>
<feature type="domain" description="Reverse transcriptase Ty1/copia-type" evidence="2">
    <location>
        <begin position="284"/>
        <end position="353"/>
    </location>
</feature>
<dbReference type="EMBL" id="JAAIUW010000013">
    <property type="protein sequence ID" value="KAF7801798.1"/>
    <property type="molecule type" value="Genomic_DNA"/>
</dbReference>
<gene>
    <name evidence="3" type="ORF">G2W53_040909</name>
</gene>
<reference evidence="3" key="1">
    <citation type="submission" date="2020-09" db="EMBL/GenBank/DDBJ databases">
        <title>Genome-Enabled Discovery of Anthraquinone Biosynthesis in Senna tora.</title>
        <authorList>
            <person name="Kang S.-H."/>
            <person name="Pandey R.P."/>
            <person name="Lee C.-M."/>
            <person name="Sim J.-S."/>
            <person name="Jeong J.-T."/>
            <person name="Choi B.-S."/>
            <person name="Jung M."/>
            <person name="Ginzburg D."/>
            <person name="Zhao K."/>
            <person name="Won S.Y."/>
            <person name="Oh T.-J."/>
            <person name="Yu Y."/>
            <person name="Kim N.-H."/>
            <person name="Lee O.R."/>
            <person name="Lee T.-H."/>
            <person name="Bashyal P."/>
            <person name="Kim T.-S."/>
            <person name="Lee W.-H."/>
            <person name="Kawkins C."/>
            <person name="Kim C.-K."/>
            <person name="Kim J.S."/>
            <person name="Ahn B.O."/>
            <person name="Rhee S.Y."/>
            <person name="Sohng J.K."/>
        </authorList>
    </citation>
    <scope>NUCLEOTIDE SEQUENCE</scope>
    <source>
        <tissue evidence="3">Leaf</tissue>
    </source>
</reference>
<evidence type="ECO:0000313" key="4">
    <source>
        <dbReference type="Proteomes" id="UP000634136"/>
    </source>
</evidence>